<evidence type="ECO:0000256" key="1">
    <source>
        <dbReference type="SAM" id="MobiDB-lite"/>
    </source>
</evidence>
<evidence type="ECO:0000259" key="2">
    <source>
        <dbReference type="Pfam" id="PF13456"/>
    </source>
</evidence>
<evidence type="ECO:0000313" key="4">
    <source>
        <dbReference type="Proteomes" id="UP001231189"/>
    </source>
</evidence>
<organism evidence="3 4">
    <name type="scientific">Lolium multiflorum</name>
    <name type="common">Italian ryegrass</name>
    <name type="synonym">Lolium perenne subsp. multiflorum</name>
    <dbReference type="NCBI Taxonomy" id="4521"/>
    <lineage>
        <taxon>Eukaryota</taxon>
        <taxon>Viridiplantae</taxon>
        <taxon>Streptophyta</taxon>
        <taxon>Embryophyta</taxon>
        <taxon>Tracheophyta</taxon>
        <taxon>Spermatophyta</taxon>
        <taxon>Magnoliopsida</taxon>
        <taxon>Liliopsida</taxon>
        <taxon>Poales</taxon>
        <taxon>Poaceae</taxon>
        <taxon>BOP clade</taxon>
        <taxon>Pooideae</taxon>
        <taxon>Poodae</taxon>
        <taxon>Poeae</taxon>
        <taxon>Poeae Chloroplast Group 2 (Poeae type)</taxon>
        <taxon>Loliodinae</taxon>
        <taxon>Loliinae</taxon>
        <taxon>Lolium</taxon>
    </lineage>
</organism>
<keyword evidence="4" id="KW-1185">Reference proteome</keyword>
<dbReference type="CDD" id="cd06222">
    <property type="entry name" value="RNase_H_like"/>
    <property type="match status" value="1"/>
</dbReference>
<gene>
    <name evidence="3" type="ORF">QYE76_008743</name>
</gene>
<dbReference type="GO" id="GO:0003676">
    <property type="term" value="F:nucleic acid binding"/>
    <property type="evidence" value="ECO:0007669"/>
    <property type="project" value="InterPro"/>
</dbReference>
<dbReference type="InterPro" id="IPR053151">
    <property type="entry name" value="RNase_H-like"/>
</dbReference>
<dbReference type="PANTHER" id="PTHR47723:SF24">
    <property type="entry name" value="RNASE H TYPE-1 DOMAIN-CONTAINING PROTEIN"/>
    <property type="match status" value="1"/>
</dbReference>
<dbReference type="InterPro" id="IPR002156">
    <property type="entry name" value="RNaseH_domain"/>
</dbReference>
<dbReference type="EMBL" id="JAUUTY010000001">
    <property type="protein sequence ID" value="KAK1692046.1"/>
    <property type="molecule type" value="Genomic_DNA"/>
</dbReference>
<accession>A0AAD8TQN4</accession>
<reference evidence="3" key="1">
    <citation type="submission" date="2023-07" db="EMBL/GenBank/DDBJ databases">
        <title>A chromosome-level genome assembly of Lolium multiflorum.</title>
        <authorList>
            <person name="Chen Y."/>
            <person name="Copetti D."/>
            <person name="Kolliker R."/>
            <person name="Studer B."/>
        </authorList>
    </citation>
    <scope>NUCLEOTIDE SEQUENCE</scope>
    <source>
        <strain evidence="3">02402/16</strain>
        <tissue evidence="3">Leaf</tissue>
    </source>
</reference>
<dbReference type="GO" id="GO:0004523">
    <property type="term" value="F:RNA-DNA hybrid ribonuclease activity"/>
    <property type="evidence" value="ECO:0007669"/>
    <property type="project" value="InterPro"/>
</dbReference>
<feature type="compositionally biased region" description="Polar residues" evidence="1">
    <location>
        <begin position="1"/>
        <end position="13"/>
    </location>
</feature>
<dbReference type="Gene3D" id="3.30.420.10">
    <property type="entry name" value="Ribonuclease H-like superfamily/Ribonuclease H"/>
    <property type="match status" value="1"/>
</dbReference>
<name>A0AAD8TQN4_LOLMU</name>
<sequence>MSIQKNLKTSSTGDMIKGKQPVLTGSVSNSVGVVPEKPPGKHWELPPIGWVKLNCDGSVKLEDGSAGAGMVHRDENGHIIFSACRQLLNCSDPLEAKSMACEEGLRLTMQMSDSPITVELDCSILVDAIKEKNQDRSSVAHLISEIRDMFNSNRVISFVKVDRMQNRVSHCLANLARTEARIAVWLGSGPEVLSQVFAQDLLVIPVA</sequence>
<dbReference type="Pfam" id="PF13456">
    <property type="entry name" value="RVT_3"/>
    <property type="match status" value="1"/>
</dbReference>
<dbReference type="Proteomes" id="UP001231189">
    <property type="component" value="Unassembled WGS sequence"/>
</dbReference>
<proteinExistence type="predicted"/>
<comment type="caution">
    <text evidence="3">The sequence shown here is derived from an EMBL/GenBank/DDBJ whole genome shotgun (WGS) entry which is preliminary data.</text>
</comment>
<feature type="region of interest" description="Disordered" evidence="1">
    <location>
        <begin position="1"/>
        <end position="39"/>
    </location>
</feature>
<dbReference type="InterPro" id="IPR012337">
    <property type="entry name" value="RNaseH-like_sf"/>
</dbReference>
<dbReference type="AlphaFoldDB" id="A0AAD8TQN4"/>
<dbReference type="InterPro" id="IPR036397">
    <property type="entry name" value="RNaseH_sf"/>
</dbReference>
<evidence type="ECO:0000313" key="3">
    <source>
        <dbReference type="EMBL" id="KAK1692046.1"/>
    </source>
</evidence>
<dbReference type="SUPFAM" id="SSF53098">
    <property type="entry name" value="Ribonuclease H-like"/>
    <property type="match status" value="1"/>
</dbReference>
<protein>
    <recommendedName>
        <fullName evidence="2">RNase H type-1 domain-containing protein</fullName>
    </recommendedName>
</protein>
<dbReference type="PANTHER" id="PTHR47723">
    <property type="entry name" value="OS05G0353850 PROTEIN"/>
    <property type="match status" value="1"/>
</dbReference>
<dbReference type="InterPro" id="IPR044730">
    <property type="entry name" value="RNase_H-like_dom_plant"/>
</dbReference>
<feature type="domain" description="RNase H type-1" evidence="2">
    <location>
        <begin position="54"/>
        <end position="176"/>
    </location>
</feature>